<evidence type="ECO:0000256" key="11">
    <source>
        <dbReference type="ARBA" id="ARBA00037126"/>
    </source>
</evidence>
<dbReference type="InterPro" id="IPR001547">
    <property type="entry name" value="Glyco_hydro_5"/>
</dbReference>
<dbReference type="RefSeq" id="WP_183350179.1">
    <property type="nucleotide sequence ID" value="NZ_JACHEO010000007.1"/>
</dbReference>
<evidence type="ECO:0000256" key="10">
    <source>
        <dbReference type="ARBA" id="ARBA00023316"/>
    </source>
</evidence>
<dbReference type="Pfam" id="PF00150">
    <property type="entry name" value="Cellulase"/>
    <property type="match status" value="1"/>
</dbReference>
<evidence type="ECO:0000256" key="4">
    <source>
        <dbReference type="ARBA" id="ARBA00022801"/>
    </source>
</evidence>
<dbReference type="Gene3D" id="3.20.20.80">
    <property type="entry name" value="Glycosidases"/>
    <property type="match status" value="1"/>
</dbReference>
<evidence type="ECO:0000256" key="7">
    <source>
        <dbReference type="ARBA" id="ARBA00023136"/>
    </source>
</evidence>
<dbReference type="SUPFAM" id="SSF51445">
    <property type="entry name" value="(Trans)glycosidases"/>
    <property type="match status" value="1"/>
</dbReference>
<evidence type="ECO:0000256" key="12">
    <source>
        <dbReference type="ARBA" id="ARBA00041260"/>
    </source>
</evidence>
<dbReference type="PANTHER" id="PTHR31297">
    <property type="entry name" value="GLUCAN ENDO-1,6-BETA-GLUCOSIDASE B"/>
    <property type="match status" value="1"/>
</dbReference>
<evidence type="ECO:0000313" key="16">
    <source>
        <dbReference type="Proteomes" id="UP000539642"/>
    </source>
</evidence>
<keyword evidence="16" id="KW-1185">Reference proteome</keyword>
<dbReference type="GO" id="GO:0008422">
    <property type="term" value="F:beta-glucosidase activity"/>
    <property type="evidence" value="ECO:0007669"/>
    <property type="project" value="TreeGrafter"/>
</dbReference>
<dbReference type="GO" id="GO:0009251">
    <property type="term" value="P:glucan catabolic process"/>
    <property type="evidence" value="ECO:0007669"/>
    <property type="project" value="TreeGrafter"/>
</dbReference>
<keyword evidence="2" id="KW-1003">Cell membrane</keyword>
<keyword evidence="7" id="KW-0472">Membrane</keyword>
<keyword evidence="6" id="KW-1133">Transmembrane helix</keyword>
<dbReference type="InterPro" id="IPR017853">
    <property type="entry name" value="GH"/>
</dbReference>
<dbReference type="AlphaFoldDB" id="A0A840V2H6"/>
<gene>
    <name evidence="15" type="ORF">HNQ81_001658</name>
</gene>
<dbReference type="InterPro" id="IPR050386">
    <property type="entry name" value="Glycosyl_hydrolase_5"/>
</dbReference>
<keyword evidence="5" id="KW-0735">Signal-anchor</keyword>
<evidence type="ECO:0000256" key="6">
    <source>
        <dbReference type="ARBA" id="ARBA00022989"/>
    </source>
</evidence>
<evidence type="ECO:0000256" key="2">
    <source>
        <dbReference type="ARBA" id="ARBA00022475"/>
    </source>
</evidence>
<dbReference type="GO" id="GO:0005886">
    <property type="term" value="C:plasma membrane"/>
    <property type="evidence" value="ECO:0007669"/>
    <property type="project" value="UniProtKB-SubCell"/>
</dbReference>
<keyword evidence="10" id="KW-0961">Cell wall biogenesis/degradation</keyword>
<keyword evidence="3" id="KW-0812">Transmembrane</keyword>
<dbReference type="Proteomes" id="UP000539642">
    <property type="component" value="Unassembled WGS sequence"/>
</dbReference>
<evidence type="ECO:0000259" key="14">
    <source>
        <dbReference type="Pfam" id="PF00150"/>
    </source>
</evidence>
<evidence type="ECO:0000256" key="9">
    <source>
        <dbReference type="ARBA" id="ARBA00023295"/>
    </source>
</evidence>
<comment type="caution">
    <text evidence="15">The sequence shown here is derived from an EMBL/GenBank/DDBJ whole genome shotgun (WGS) entry which is preliminary data.</text>
</comment>
<evidence type="ECO:0000256" key="5">
    <source>
        <dbReference type="ARBA" id="ARBA00022968"/>
    </source>
</evidence>
<dbReference type="PANTHER" id="PTHR31297:SF34">
    <property type="entry name" value="GLUCAN 1,3-BETA-GLUCOSIDASE 2"/>
    <property type="match status" value="1"/>
</dbReference>
<dbReference type="GO" id="GO:0071555">
    <property type="term" value="P:cell wall organization"/>
    <property type="evidence" value="ECO:0007669"/>
    <property type="project" value="UniProtKB-KW"/>
</dbReference>
<protein>
    <recommendedName>
        <fullName evidence="12">Exo-1,3-beta-glucanase D</fullName>
    </recommendedName>
</protein>
<keyword evidence="8" id="KW-0325">Glycoprotein</keyword>
<keyword evidence="9 13" id="KW-0326">Glycosidase</keyword>
<sequence length="398" mass="46031">MTTSTMHDNGDRFDGGKLRGVNLGGWLVLEKWITPSLFAGLKATDETSYCVELGEAEATRRLHRHWNTFITRDDFAWLAGAGINAVRLPVGHWLFGKDYPYHRRYQEVRYPFVEGGLAIVDQVFQWAGEFGLRVVLDLHAAPGCQNGFDNGGMLGICEWHTSEEYIDHSLEVVERLAQRYADHPALHGIEVLNEPRWDVPTELLQRYTTDAYHRIRRHCPPERVTVVFHDGFRSFREYAGFLQEPEFSNVAIDIHRYQCFVRNDIDLDIFGHIRKAAVEWRAEADEIIRASGYQIYCGEWSLGMNLKVVSLWAEGPFNHALEAMDEFQMSAAYRGYASAQLLTFEKYAGWFFWTYRTETTPEWCYRDCVEQGFFPDLSRPEQFAGMRRALERAANLTV</sequence>
<reference evidence="15 16" key="1">
    <citation type="submission" date="2020-08" db="EMBL/GenBank/DDBJ databases">
        <title>Genomic Encyclopedia of Type Strains, Phase IV (KMG-IV): sequencing the most valuable type-strain genomes for metagenomic binning, comparative biology and taxonomic classification.</title>
        <authorList>
            <person name="Goeker M."/>
        </authorList>
    </citation>
    <scope>NUCLEOTIDE SEQUENCE [LARGE SCALE GENOMIC DNA]</scope>
    <source>
        <strain evidence="15 16">DSM 28570</strain>
    </source>
</reference>
<evidence type="ECO:0000256" key="8">
    <source>
        <dbReference type="ARBA" id="ARBA00023180"/>
    </source>
</evidence>
<evidence type="ECO:0000256" key="13">
    <source>
        <dbReference type="RuleBase" id="RU361153"/>
    </source>
</evidence>
<name>A0A840V2H6_9BACT</name>
<proteinExistence type="inferred from homology"/>
<dbReference type="EMBL" id="JACHEO010000007">
    <property type="protein sequence ID" value="MBB5347929.1"/>
    <property type="molecule type" value="Genomic_DNA"/>
</dbReference>
<evidence type="ECO:0000313" key="15">
    <source>
        <dbReference type="EMBL" id="MBB5347929.1"/>
    </source>
</evidence>
<comment type="similarity">
    <text evidence="13">Belongs to the glycosyl hydrolase 5 (cellulase A) family.</text>
</comment>
<evidence type="ECO:0000256" key="3">
    <source>
        <dbReference type="ARBA" id="ARBA00022692"/>
    </source>
</evidence>
<accession>A0A840V2H6</accession>
<evidence type="ECO:0000256" key="1">
    <source>
        <dbReference type="ARBA" id="ARBA00004401"/>
    </source>
</evidence>
<dbReference type="GO" id="GO:0009986">
    <property type="term" value="C:cell surface"/>
    <property type="evidence" value="ECO:0007669"/>
    <property type="project" value="TreeGrafter"/>
</dbReference>
<comment type="subcellular location">
    <subcellularLocation>
        <location evidence="1">Cell membrane</location>
        <topology evidence="1">Single-pass type II membrane protein</topology>
    </subcellularLocation>
</comment>
<dbReference type="GO" id="GO:0005576">
    <property type="term" value="C:extracellular region"/>
    <property type="evidence" value="ECO:0007669"/>
    <property type="project" value="TreeGrafter"/>
</dbReference>
<feature type="domain" description="Glycoside hydrolase family 5" evidence="14">
    <location>
        <begin position="60"/>
        <end position="304"/>
    </location>
</feature>
<comment type="function">
    <text evidence="11">Glucosidase involved in the degradation of cellulosic biomass. Active on lichenan.</text>
</comment>
<keyword evidence="4 13" id="KW-0378">Hydrolase</keyword>
<organism evidence="15 16">
    <name type="scientific">Desulfoprunum benzoelyticum</name>
    <dbReference type="NCBI Taxonomy" id="1506996"/>
    <lineage>
        <taxon>Bacteria</taxon>
        <taxon>Pseudomonadati</taxon>
        <taxon>Thermodesulfobacteriota</taxon>
        <taxon>Desulfobulbia</taxon>
        <taxon>Desulfobulbales</taxon>
        <taxon>Desulfobulbaceae</taxon>
        <taxon>Desulfoprunum</taxon>
    </lineage>
</organism>